<sequence>MKRELTLDEIHEELLCQLRDIKAICDRHGIEYNLMCGTLLGAVRHKGFIPWDDDVDLLMTREEFTKFRQIYPKECDSRFELTYLDTWTPRVMNRDPEKAAAFTDFFILDPLPPEGWQRKLHLLHLHLLQGMMKKNVDYSRFNLKNRILLKATHLLGMPFSYAWKAKRYDKVSTRIRSGNDLHMSNGAFELMTHVWHPEQFAEKITAPFEDVECLIPKKYDEVLTVLFGPDYMTPPPEAERVAKHLDL</sequence>
<accession>A0AC61NJ88</accession>
<gene>
    <name evidence="1" type="ORF">JYE49_08410</name>
</gene>
<protein>
    <submittedName>
        <fullName evidence="1">LicD family protein</fullName>
    </submittedName>
</protein>
<dbReference type="EMBL" id="CP068393">
    <property type="protein sequence ID" value="QUC65903.1"/>
    <property type="molecule type" value="Genomic_DNA"/>
</dbReference>
<reference evidence="1" key="1">
    <citation type="submission" date="2021-01" db="EMBL/GenBank/DDBJ databases">
        <title>Complete genome sequence of Clostridiales bacterium R-7.</title>
        <authorList>
            <person name="Mahoney-Kurpe S.C."/>
            <person name="Palevich N."/>
            <person name="Koike S."/>
            <person name="Moon C.D."/>
            <person name="Attwood G.T."/>
        </authorList>
    </citation>
    <scope>NUCLEOTIDE SEQUENCE</scope>
    <source>
        <strain evidence="1">R-7</strain>
    </source>
</reference>
<proteinExistence type="predicted"/>
<name>A0AC61NJ88_9FIRM</name>
<evidence type="ECO:0000313" key="1">
    <source>
        <dbReference type="EMBL" id="QUC65903.1"/>
    </source>
</evidence>
<organism evidence="1 2">
    <name type="scientific">Aristaeella hokkaidonensis</name>
    <dbReference type="NCBI Taxonomy" id="3046382"/>
    <lineage>
        <taxon>Bacteria</taxon>
        <taxon>Bacillati</taxon>
        <taxon>Bacillota</taxon>
        <taxon>Clostridia</taxon>
        <taxon>Eubacteriales</taxon>
        <taxon>Aristaeellaceae</taxon>
        <taxon>Aristaeella</taxon>
    </lineage>
</organism>
<evidence type="ECO:0000313" key="2">
    <source>
        <dbReference type="Proteomes" id="UP000682782"/>
    </source>
</evidence>
<keyword evidence="2" id="KW-1185">Reference proteome</keyword>
<dbReference type="Proteomes" id="UP000682782">
    <property type="component" value="Chromosome"/>
</dbReference>